<keyword evidence="15" id="KW-1185">Reference proteome</keyword>
<gene>
    <name evidence="14" type="ORF">DES35_101118</name>
</gene>
<evidence type="ECO:0000256" key="4">
    <source>
        <dbReference type="ARBA" id="ARBA00022759"/>
    </source>
</evidence>
<dbReference type="PROSITE" id="PS51749">
    <property type="entry name" value="HNH_CAS9"/>
    <property type="match status" value="1"/>
</dbReference>
<evidence type="ECO:0000256" key="11">
    <source>
        <dbReference type="ARBA" id="ARBA00046380"/>
    </source>
</evidence>
<keyword evidence="3" id="KW-0479">Metal-binding</keyword>
<dbReference type="InterPro" id="IPR033114">
    <property type="entry name" value="HNH_CAS9"/>
</dbReference>
<evidence type="ECO:0000313" key="15">
    <source>
        <dbReference type="Proteomes" id="UP000253517"/>
    </source>
</evidence>
<name>A0A369A8V8_9FLAO</name>
<reference evidence="14 15" key="1">
    <citation type="submission" date="2018-07" db="EMBL/GenBank/DDBJ databases">
        <title>Genomic Encyclopedia of Type Strains, Phase IV (KMG-IV): sequencing the most valuable type-strain genomes for metagenomic binning, comparative biology and taxonomic classification.</title>
        <authorList>
            <person name="Goeker M."/>
        </authorList>
    </citation>
    <scope>NUCLEOTIDE SEQUENCE [LARGE SCALE GENOMIC DNA]</scope>
    <source>
        <strain evidence="14 15">DSM 21410</strain>
    </source>
</reference>
<evidence type="ECO:0000256" key="1">
    <source>
        <dbReference type="ARBA" id="ARBA00001946"/>
    </source>
</evidence>
<keyword evidence="6" id="KW-0460">Magnesium</keyword>
<organism evidence="14 15">
    <name type="scientific">Schleiferia thermophila</name>
    <dbReference type="NCBI Taxonomy" id="884107"/>
    <lineage>
        <taxon>Bacteria</taxon>
        <taxon>Pseudomonadati</taxon>
        <taxon>Bacteroidota</taxon>
        <taxon>Flavobacteriia</taxon>
        <taxon>Flavobacteriales</taxon>
        <taxon>Schleiferiaceae</taxon>
        <taxon>Schleiferia</taxon>
    </lineage>
</organism>
<dbReference type="Proteomes" id="UP000253517">
    <property type="component" value="Unassembled WGS sequence"/>
</dbReference>
<feature type="domain" description="HNH Cas9-type" evidence="13">
    <location>
        <begin position="785"/>
        <end position="958"/>
    </location>
</feature>
<accession>A0A369A8V8</accession>
<keyword evidence="9 12" id="KW-0238">DNA-binding</keyword>
<evidence type="ECO:0000256" key="2">
    <source>
        <dbReference type="ARBA" id="ARBA00022722"/>
    </source>
</evidence>
<dbReference type="InterPro" id="IPR003615">
    <property type="entry name" value="HNH_nuc"/>
</dbReference>
<keyword evidence="4 12" id="KW-0255">Endonuclease</keyword>
<dbReference type="GO" id="GO:0051607">
    <property type="term" value="P:defense response to virus"/>
    <property type="evidence" value="ECO:0007669"/>
    <property type="project" value="UniProtKB-KW"/>
</dbReference>
<dbReference type="RefSeq" id="WP_114365512.1">
    <property type="nucleotide sequence ID" value="NZ_BHZF01000001.1"/>
</dbReference>
<evidence type="ECO:0000259" key="13">
    <source>
        <dbReference type="PROSITE" id="PS51749"/>
    </source>
</evidence>
<dbReference type="NCBIfam" id="TIGR01865">
    <property type="entry name" value="cas_Csn1"/>
    <property type="match status" value="2"/>
</dbReference>
<dbReference type="GO" id="GO:0003723">
    <property type="term" value="F:RNA binding"/>
    <property type="evidence" value="ECO:0007669"/>
    <property type="project" value="UniProtKB-UniRule"/>
</dbReference>
<sequence>MKILGLDLGTNSIGWAIRETDRVCRKEYSNLFKNNLLDLENEIVDYGVIVFKKGVGNGKSGEFSLAAERRKNRSKRRLYNAKRYRKWELLKVLIDNNLCPLTIDELKLWSVGEWVVENGKKRNKGRKYPMSADFLRWLAMDFDKIGTEFTDGEKLKPEFENPYTLRCFLLERKRDDNQKTKYQIGRALYHLAQRRGFKSSRKSGMSTYAENKEIEQKKNLDSSYSISKYAIEKIQSGRFRASGVIQRKYYEEEFLCICKTQGLEEELTKKLFNAVYYVRPLRSQKGLVGKCTLEKNKTRIPISHPVFEEFRALAYINTIQWRVTGSNKPFEPIPIELKKKILEQLFFRKKRNGEIDTRGYFRFDEIIKEFSENFKYEFNYAKYKDNNPELSENKKISDLLKANPNITACPVIAGLMNVFWESWKNKFITDDNKFGIDWSGLKLDYTVKYGRKKGEKRQLDYESIWHLLFDYILTKDDIDKLRIFCNDVLGWNKERIDLFVDIGLSQGYGSLSKNAIKKIIPYLQQGFIYSEAVLFANLEKVLGQEKFVSNKEDILKTIAETIKGVDIYKEKLHIVNSLIQKYFGEVEFKNAKGLDETIIKSAEHEVINKLKEYFGEKNWNIKSETEKKEYYEFVLDKYLTFLDGKQKPEEKASTRLRRNPEIDYYLLPRLDECVKNILSEKFSASDEGLKHLYHPSDIDVYPKAKNKRLGDPVPPSKGWKNPMAMRTMHELKKLINYLLEIGKIDEQTKIVVEMARELNDANLRWAIKTYQKQREEENKEFAKIILGLAQEKYPNLNENDVDNINKVRLWWEQLPNGEEIYRQVKELKDYVLKYRLWKEQKCQCIYTGKWINITDLFDGTKVQFEHTFPLSDSFDNSLANLTVCDAHYNMNVKQDRIPTQLENYNKDAIGYSAIKPRLKKWFIKRDTLKERIENNKVETKKAIRIGNIERKNYLIRERHLLQFEFDYWDKKLKTFTLKEIPNWWKNSQLIDTQIITKYSSAYLKSLFTKVDVVRARRNSEDIQDGTVNIFKKIYGIKGDEQKDRGRHSHHAIDAAVLTLIPSSTKREEIIKQYFKENKSKNKFHMLPYQNFDTNHILQIEKNIIVNHIVKDKTLVRTKKKVRKRGLVQYTSEGKPMIMQGNSIRGQLHKETFYGAVLVPERNENGYIIKENDKVKLKENEVWIVYRKPIQNIDINEDIIVDELLKKHIQNQINKGVKITAVKDFRGKLIRHLRCRAKAGRGYLTKKKTIELKKNSSNPKKLHKQFVLTQNEENYLYLLYENNVDSKKICREARIVSLFEMQQLLRDGISIKKIWKENELNQLLGLPLRAIIKVGYKVIFYEKNKEELKELKSNELQNRVFIVYKFNEIGSPYIYLQNHIDARIDDEFQKLSHGKDGYTEFDVSKYQYRLKLKARKLNCVFERIDFEIKPDGELIWKF</sequence>
<dbReference type="InterPro" id="IPR036397">
    <property type="entry name" value="RNaseH_sf"/>
</dbReference>
<keyword evidence="8" id="KW-0051">Antiviral defense</keyword>
<dbReference type="InterPro" id="IPR028629">
    <property type="entry name" value="Cas9"/>
</dbReference>
<dbReference type="GO" id="GO:0046872">
    <property type="term" value="F:metal ion binding"/>
    <property type="evidence" value="ECO:0007669"/>
    <property type="project" value="UniProtKB-KW"/>
</dbReference>
<evidence type="ECO:0000256" key="7">
    <source>
        <dbReference type="ARBA" id="ARBA00022884"/>
    </source>
</evidence>
<dbReference type="EMBL" id="QPJS01000001">
    <property type="protein sequence ID" value="RCX04848.1"/>
    <property type="molecule type" value="Genomic_DNA"/>
</dbReference>
<dbReference type="Pfam" id="PF13395">
    <property type="entry name" value="HNH_4"/>
    <property type="match status" value="1"/>
</dbReference>
<evidence type="ECO:0000256" key="6">
    <source>
        <dbReference type="ARBA" id="ARBA00022842"/>
    </source>
</evidence>
<evidence type="ECO:0000256" key="8">
    <source>
        <dbReference type="ARBA" id="ARBA00023118"/>
    </source>
</evidence>
<evidence type="ECO:0000256" key="9">
    <source>
        <dbReference type="ARBA" id="ARBA00023125"/>
    </source>
</evidence>
<evidence type="ECO:0000256" key="12">
    <source>
        <dbReference type="PROSITE-ProRule" id="PRU01085"/>
    </source>
</evidence>
<proteinExistence type="predicted"/>
<dbReference type="GO" id="GO:0016787">
    <property type="term" value="F:hydrolase activity"/>
    <property type="evidence" value="ECO:0007669"/>
    <property type="project" value="UniProtKB-KW"/>
</dbReference>
<comment type="cofactor">
    <cofactor evidence="1">
        <name>Mg(2+)</name>
        <dbReference type="ChEBI" id="CHEBI:18420"/>
    </cofactor>
</comment>
<comment type="caution">
    <text evidence="14">The sequence shown here is derived from an EMBL/GenBank/DDBJ whole genome shotgun (WGS) entry which is preliminary data.</text>
</comment>
<protein>
    <submittedName>
        <fullName evidence="14">CRISPR-associated endonuclease Csn1</fullName>
    </submittedName>
</protein>
<dbReference type="GO" id="GO:0004519">
    <property type="term" value="F:endonuclease activity"/>
    <property type="evidence" value="ECO:0007669"/>
    <property type="project" value="UniProtKB-UniRule"/>
</dbReference>
<evidence type="ECO:0000256" key="3">
    <source>
        <dbReference type="ARBA" id="ARBA00022723"/>
    </source>
</evidence>
<keyword evidence="5 12" id="KW-0378">Hydrolase</keyword>
<keyword evidence="2 12" id="KW-0540">Nuclease</keyword>
<dbReference type="GO" id="GO:0003677">
    <property type="term" value="F:DNA binding"/>
    <property type="evidence" value="ECO:0007669"/>
    <property type="project" value="UniProtKB-UniRule"/>
</dbReference>
<comment type="subunit">
    <text evidence="11">Monomer. Binds crRNA and tracrRNA.</text>
</comment>
<keyword evidence="10" id="KW-0464">Manganese</keyword>
<evidence type="ECO:0000256" key="10">
    <source>
        <dbReference type="ARBA" id="ARBA00023211"/>
    </source>
</evidence>
<dbReference type="Gene3D" id="3.30.420.10">
    <property type="entry name" value="Ribonuclease H-like superfamily/Ribonuclease H"/>
    <property type="match status" value="2"/>
</dbReference>
<evidence type="ECO:0000313" key="14">
    <source>
        <dbReference type="EMBL" id="RCX04848.1"/>
    </source>
</evidence>
<keyword evidence="7" id="KW-0694">RNA-binding</keyword>
<evidence type="ECO:0000256" key="5">
    <source>
        <dbReference type="ARBA" id="ARBA00022801"/>
    </source>
</evidence>